<dbReference type="Pfam" id="PF06182">
    <property type="entry name" value="ABC2_membrane_6"/>
    <property type="match status" value="1"/>
</dbReference>
<feature type="transmembrane region" description="Helical" evidence="1">
    <location>
        <begin position="128"/>
        <end position="147"/>
    </location>
</feature>
<keyword evidence="1" id="KW-0472">Membrane</keyword>
<proteinExistence type="predicted"/>
<dbReference type="Proteomes" id="UP000483286">
    <property type="component" value="Unassembled WGS sequence"/>
</dbReference>
<feature type="transmembrane region" description="Helical" evidence="1">
    <location>
        <begin position="246"/>
        <end position="268"/>
    </location>
</feature>
<name>A0A7C9LQA1_9DEIO</name>
<reference evidence="2 3" key="1">
    <citation type="submission" date="2019-12" db="EMBL/GenBank/DDBJ databases">
        <title>Deinococcus sp. HMF7620 Genome sequencing and assembly.</title>
        <authorList>
            <person name="Kang H."/>
            <person name="Kim H."/>
            <person name="Joh K."/>
        </authorList>
    </citation>
    <scope>NUCLEOTIDE SEQUENCE [LARGE SCALE GENOMIC DNA]</scope>
    <source>
        <strain evidence="2 3">HMF7620</strain>
    </source>
</reference>
<evidence type="ECO:0000313" key="3">
    <source>
        <dbReference type="Proteomes" id="UP000483286"/>
    </source>
</evidence>
<sequence>MTTAPAPARAGGAVLPSAALPWAVARLGFRRQFAYPQAALWGLITNTFFGFLRVAVLLALFGLRPQVAGYTVQDAVTYIGLTQTFIMALSLFGWTDFMRTVHRGEVATDLLRPLNLLLFWAAQDAGRAWGQLLLRGVPMLLLFELFWDLTWPAGALGWVQTALSIVLAWACGFLFRFLVNCAAFWSPDAAGFGRFAWALLGLGCGFLMPLAFFPDWFQAWLAWTPFPAMLNTVVEVWVGVKTGAAAWAALGIQLAWALGLLAVTALTLHRGLRRLEVAGG</sequence>
<dbReference type="InterPro" id="IPR010390">
    <property type="entry name" value="ABC-2_transporter-like"/>
</dbReference>
<dbReference type="RefSeq" id="WP_157460445.1">
    <property type="nucleotide sequence ID" value="NZ_WQLB01000027.1"/>
</dbReference>
<keyword evidence="3" id="KW-1185">Reference proteome</keyword>
<gene>
    <name evidence="2" type="ORF">GO986_16755</name>
</gene>
<feature type="transmembrane region" description="Helical" evidence="1">
    <location>
        <begin position="75"/>
        <end position="94"/>
    </location>
</feature>
<organism evidence="2 3">
    <name type="scientific">Deinococcus arboris</name>
    <dbReference type="NCBI Taxonomy" id="2682977"/>
    <lineage>
        <taxon>Bacteria</taxon>
        <taxon>Thermotogati</taxon>
        <taxon>Deinococcota</taxon>
        <taxon>Deinococci</taxon>
        <taxon>Deinococcales</taxon>
        <taxon>Deinococcaceae</taxon>
        <taxon>Deinococcus</taxon>
    </lineage>
</organism>
<keyword evidence="1" id="KW-1133">Transmembrane helix</keyword>
<evidence type="ECO:0000256" key="1">
    <source>
        <dbReference type="SAM" id="Phobius"/>
    </source>
</evidence>
<dbReference type="EMBL" id="WQLB01000027">
    <property type="protein sequence ID" value="MVN88396.1"/>
    <property type="molecule type" value="Genomic_DNA"/>
</dbReference>
<keyword evidence="1" id="KW-0812">Transmembrane</keyword>
<protein>
    <submittedName>
        <fullName evidence="2">ABC transporter permease</fullName>
    </submittedName>
</protein>
<feature type="transmembrane region" description="Helical" evidence="1">
    <location>
        <begin position="39"/>
        <end position="63"/>
    </location>
</feature>
<accession>A0A7C9LQA1</accession>
<feature type="transmembrane region" description="Helical" evidence="1">
    <location>
        <begin position="195"/>
        <end position="213"/>
    </location>
</feature>
<feature type="transmembrane region" description="Helical" evidence="1">
    <location>
        <begin position="220"/>
        <end position="240"/>
    </location>
</feature>
<dbReference type="AlphaFoldDB" id="A0A7C9LQA1"/>
<dbReference type="PANTHER" id="PTHR36832">
    <property type="entry name" value="SLR1174 PROTEIN-RELATED"/>
    <property type="match status" value="1"/>
</dbReference>
<feature type="transmembrane region" description="Helical" evidence="1">
    <location>
        <begin position="154"/>
        <end position="175"/>
    </location>
</feature>
<dbReference type="PANTHER" id="PTHR36832:SF2">
    <property type="entry name" value="INTEGRAL MEMBRANE PROTEIN"/>
    <property type="match status" value="1"/>
</dbReference>
<evidence type="ECO:0000313" key="2">
    <source>
        <dbReference type="EMBL" id="MVN88396.1"/>
    </source>
</evidence>
<comment type="caution">
    <text evidence="2">The sequence shown here is derived from an EMBL/GenBank/DDBJ whole genome shotgun (WGS) entry which is preliminary data.</text>
</comment>